<dbReference type="Pfam" id="PF22558">
    <property type="entry name" value="REase-ARP"/>
    <property type="match status" value="1"/>
</dbReference>
<protein>
    <submittedName>
        <fullName evidence="1">Uncharacterized protein</fullName>
    </submittedName>
</protein>
<organism evidence="1 2">
    <name type="scientific">Bacteroides ovatus</name>
    <dbReference type="NCBI Taxonomy" id="28116"/>
    <lineage>
        <taxon>Bacteria</taxon>
        <taxon>Pseudomonadati</taxon>
        <taxon>Bacteroidota</taxon>
        <taxon>Bacteroidia</taxon>
        <taxon>Bacteroidales</taxon>
        <taxon>Bacteroidaceae</taxon>
        <taxon>Bacteroides</taxon>
    </lineage>
</organism>
<gene>
    <name evidence="1" type="ORF">F3B53_06580</name>
</gene>
<sequence length="339" mass="39724">MEKTINGVKYYLSSNLTSEQEAIYVHIIDWKRKNITTQRGLYRGHEYDSILPQKTNFPVMMYKPIIPLLEKMQQSDFAYKPHKFAYHAVSSQTAYINLFMPLLLSEEANRILQQIPGCPSDFNKIARDKLFHGFCFEYWGQDIKQGTGALNDHSKQAGTDADVAIAYYNMEYKVSLWLIEHKLSEKEFTMCGAYKSKANRNKDNCSQCDFMSIAKEPQKCHYHKIGYEYWNILKKNMERFQGSIEIEGCPFKNGLNQLWRNQMLAIALQETGAYHTVTFSVCHHARNTMLDKSINRYKALTCGDRIFSSFTNYDVLNAVTTQDYDLQKWIQWYKEIYCF</sequence>
<name>A0A6A1XNF7_BACOV</name>
<dbReference type="AlphaFoldDB" id="A0A6A1XNF7"/>
<proteinExistence type="predicted"/>
<dbReference type="EMBL" id="VWFC01000005">
    <property type="protein sequence ID" value="KAB1328954.1"/>
    <property type="molecule type" value="Genomic_DNA"/>
</dbReference>
<evidence type="ECO:0000313" key="2">
    <source>
        <dbReference type="Proteomes" id="UP000375690"/>
    </source>
</evidence>
<comment type="caution">
    <text evidence="1">The sequence shown here is derived from an EMBL/GenBank/DDBJ whole genome shotgun (WGS) entry which is preliminary data.</text>
</comment>
<accession>A0A6A1XNF7</accession>
<reference evidence="1 2" key="1">
    <citation type="journal article" date="2019" name="Nat. Med.">
        <title>A library of human gut bacterial isolates paired with longitudinal multiomics data enables mechanistic microbiome research.</title>
        <authorList>
            <person name="Poyet M."/>
            <person name="Groussin M."/>
            <person name="Gibbons S.M."/>
            <person name="Avila-Pacheco J."/>
            <person name="Jiang X."/>
            <person name="Kearney S.M."/>
            <person name="Perrotta A.R."/>
            <person name="Berdy B."/>
            <person name="Zhao S."/>
            <person name="Lieberman T.D."/>
            <person name="Swanson P.K."/>
            <person name="Smith M."/>
            <person name="Roesemann S."/>
            <person name="Alexander J.E."/>
            <person name="Rich S.A."/>
            <person name="Livny J."/>
            <person name="Vlamakis H."/>
            <person name="Clish C."/>
            <person name="Bullock K."/>
            <person name="Deik A."/>
            <person name="Scott J."/>
            <person name="Pierce K.A."/>
            <person name="Xavier R.J."/>
            <person name="Alm E.J."/>
        </authorList>
    </citation>
    <scope>NUCLEOTIDE SEQUENCE [LARGE SCALE GENOMIC DNA]</scope>
    <source>
        <strain evidence="1 2">BIOML-A2</strain>
    </source>
</reference>
<evidence type="ECO:0000313" key="1">
    <source>
        <dbReference type="EMBL" id="KAB1328954.1"/>
    </source>
</evidence>
<dbReference type="InterPro" id="IPR054333">
    <property type="entry name" value="REase-ARP-assoc"/>
</dbReference>
<dbReference type="Proteomes" id="UP000375690">
    <property type="component" value="Unassembled WGS sequence"/>
</dbReference>